<dbReference type="InterPro" id="IPR045633">
    <property type="entry name" value="DUF6414"/>
</dbReference>
<keyword evidence="2" id="KW-1185">Reference proteome</keyword>
<accession>A0ABS2A3C0</accession>
<evidence type="ECO:0000313" key="2">
    <source>
        <dbReference type="Proteomes" id="UP000632138"/>
    </source>
</evidence>
<comment type="caution">
    <text evidence="1">The sequence shown here is derived from an EMBL/GenBank/DDBJ whole genome shotgun (WGS) entry which is preliminary data.</text>
</comment>
<proteinExistence type="predicted"/>
<dbReference type="EMBL" id="JAENHP010000001">
    <property type="protein sequence ID" value="MBM2614336.1"/>
    <property type="molecule type" value="Genomic_DNA"/>
</dbReference>
<gene>
    <name evidence="1" type="ORF">JIG36_02040</name>
</gene>
<reference evidence="1 2" key="1">
    <citation type="submission" date="2021-01" db="EMBL/GenBank/DDBJ databases">
        <title>Actinoplanes sp. nov. LDG1-06 isolated from lichen.</title>
        <authorList>
            <person name="Saeng-In P."/>
            <person name="Phongsopitanun W."/>
            <person name="Kanchanasin P."/>
            <person name="Yuki M."/>
            <person name="Kudo T."/>
            <person name="Ohkuma M."/>
            <person name="Tanasupawat S."/>
        </authorList>
    </citation>
    <scope>NUCLEOTIDE SEQUENCE [LARGE SCALE GENOMIC DNA]</scope>
    <source>
        <strain evidence="1 2">LDG1-06</strain>
    </source>
</reference>
<organism evidence="1 2">
    <name type="scientific">Paractinoplanes ovalisporus</name>
    <dbReference type="NCBI Taxonomy" id="2810368"/>
    <lineage>
        <taxon>Bacteria</taxon>
        <taxon>Bacillati</taxon>
        <taxon>Actinomycetota</taxon>
        <taxon>Actinomycetes</taxon>
        <taxon>Micromonosporales</taxon>
        <taxon>Micromonosporaceae</taxon>
        <taxon>Paractinoplanes</taxon>
    </lineage>
</organism>
<dbReference type="Pfam" id="PF19952">
    <property type="entry name" value="DUF6414"/>
    <property type="match status" value="1"/>
</dbReference>
<evidence type="ECO:0000313" key="1">
    <source>
        <dbReference type="EMBL" id="MBM2614336.1"/>
    </source>
</evidence>
<dbReference type="Proteomes" id="UP000632138">
    <property type="component" value="Unassembled WGS sequence"/>
</dbReference>
<sequence>MKNTDTSAKEVVRKAVIQSTFRDLRTGGEEELLTSVHRKRRRYEVAEFSLRTKQDLLRNCKKLRRHGQLLRIGDVKRGDVLELEVILSADRTYQLVSAISSVVDIVKGREAFFGVDKTQYDRVVSMLEVIDGLLVGLVPIRGISKQFAALDLDGEDYLIHRDLVTPNSDLSRQLCTLEVVGVTSFSSYSRDLRRVLFADESYTTYARVESATLNDAWQPVKLANVLEKMSINVDEMVNALPSGLSAAAGGSVTVTPSIADWDDAVTRFGKDLAAECGVAPDAAALRAAAAQAAIALSADESLESRRAAFDVMVMAVEPQADREIVRRIRDSILEEVAARAAASLTPPTSTTPGPEESSRKLEVEFVAIYW</sequence>
<name>A0ABS2A3C0_9ACTN</name>
<protein>
    <submittedName>
        <fullName evidence="1">Uncharacterized protein</fullName>
    </submittedName>
</protein>